<name>A0ABP9A256_9PSEU</name>
<comment type="caution">
    <text evidence="2">The sequence shown here is derived from an EMBL/GenBank/DDBJ whole genome shotgun (WGS) entry which is preliminary data.</text>
</comment>
<organism evidence="2 3">
    <name type="scientific">Actinomycetospora chlora</name>
    <dbReference type="NCBI Taxonomy" id="663608"/>
    <lineage>
        <taxon>Bacteria</taxon>
        <taxon>Bacillati</taxon>
        <taxon>Actinomycetota</taxon>
        <taxon>Actinomycetes</taxon>
        <taxon>Pseudonocardiales</taxon>
        <taxon>Pseudonocardiaceae</taxon>
        <taxon>Actinomycetospora</taxon>
    </lineage>
</organism>
<reference evidence="3" key="1">
    <citation type="journal article" date="2019" name="Int. J. Syst. Evol. Microbiol.">
        <title>The Global Catalogue of Microorganisms (GCM) 10K type strain sequencing project: providing services to taxonomists for standard genome sequencing and annotation.</title>
        <authorList>
            <consortium name="The Broad Institute Genomics Platform"/>
            <consortium name="The Broad Institute Genome Sequencing Center for Infectious Disease"/>
            <person name="Wu L."/>
            <person name="Ma J."/>
        </authorList>
    </citation>
    <scope>NUCLEOTIDE SEQUENCE [LARGE SCALE GENOMIC DNA]</scope>
    <source>
        <strain evidence="3">JCM 17979</strain>
    </source>
</reference>
<dbReference type="Gene3D" id="2.50.20.20">
    <property type="match status" value="1"/>
</dbReference>
<feature type="signal peptide" evidence="1">
    <location>
        <begin position="1"/>
        <end position="18"/>
    </location>
</feature>
<accession>A0ABP9A256</accession>
<dbReference type="InterPro" id="IPR029046">
    <property type="entry name" value="LolA/LolB/LppX"/>
</dbReference>
<dbReference type="Proteomes" id="UP001500928">
    <property type="component" value="Unassembled WGS sequence"/>
</dbReference>
<proteinExistence type="predicted"/>
<dbReference type="SUPFAM" id="SSF89392">
    <property type="entry name" value="Prokaryotic lipoproteins and lipoprotein localization factors"/>
    <property type="match status" value="1"/>
</dbReference>
<dbReference type="EMBL" id="BAABHO010000001">
    <property type="protein sequence ID" value="GAA4772503.1"/>
    <property type="molecule type" value="Genomic_DNA"/>
</dbReference>
<evidence type="ECO:0000313" key="2">
    <source>
        <dbReference type="EMBL" id="GAA4772503.1"/>
    </source>
</evidence>
<keyword evidence="1" id="KW-0732">Signal</keyword>
<feature type="chain" id="PRO_5045038911" description="LppX_LprAFG lipoprotein" evidence="1">
    <location>
        <begin position="19"/>
        <end position="265"/>
    </location>
</feature>
<evidence type="ECO:0008006" key="4">
    <source>
        <dbReference type="Google" id="ProtNLM"/>
    </source>
</evidence>
<gene>
    <name evidence="2" type="ORF">GCM10023200_01040</name>
</gene>
<sequence length="265" mass="26192">MAVLLALAALLAGACGRAAPPDPLTAVRGAVAQTFADRTAQIAFTSRTGPPGTPGTEVTGTGVTDLVARSADVAVQAPLLGGGTRVLLVGGTLDVAVPPALAALVPGGRPWVSVPLDRLTAATLGGALPQFGGTPADPLSGVGALQGITEARLVGPEPVDGTPATRYATTVDLLATPAASDPAQRPAIDRLVAQIGSSRLPVDVWVGDDGRVRRVAQTVTAPDRPGRPATATAVTVTLSGHGLPVTIAPPPADQVTDVSALLPAG</sequence>
<evidence type="ECO:0000256" key="1">
    <source>
        <dbReference type="SAM" id="SignalP"/>
    </source>
</evidence>
<protein>
    <recommendedName>
        <fullName evidence="4">LppX_LprAFG lipoprotein</fullName>
    </recommendedName>
</protein>
<evidence type="ECO:0000313" key="3">
    <source>
        <dbReference type="Proteomes" id="UP001500928"/>
    </source>
</evidence>
<keyword evidence="3" id="KW-1185">Reference proteome</keyword>